<reference evidence="1 2" key="1">
    <citation type="submission" date="2020-02" db="EMBL/GenBank/DDBJ databases">
        <authorList>
            <person name="Ma Q."/>
            <person name="Huang Y."/>
            <person name="Song X."/>
            <person name="Pei D."/>
        </authorList>
    </citation>
    <scope>NUCLEOTIDE SEQUENCE [LARGE SCALE GENOMIC DNA]</scope>
    <source>
        <strain evidence="1">Sxm20200214</strain>
        <tissue evidence="1">Leaf</tissue>
    </source>
</reference>
<comment type="caution">
    <text evidence="1">The sequence shown here is derived from an EMBL/GenBank/DDBJ whole genome shotgun (WGS) entry which is preliminary data.</text>
</comment>
<name>A0A8X7SJA0_BRACI</name>
<evidence type="ECO:0000313" key="1">
    <source>
        <dbReference type="EMBL" id="KAG2307342.1"/>
    </source>
</evidence>
<dbReference type="EMBL" id="JAAMPC010000006">
    <property type="protein sequence ID" value="KAG2307342.1"/>
    <property type="molecule type" value="Genomic_DNA"/>
</dbReference>
<accession>A0A8X7SJA0</accession>
<organism evidence="1 2">
    <name type="scientific">Brassica carinata</name>
    <name type="common">Ethiopian mustard</name>
    <name type="synonym">Abyssinian cabbage</name>
    <dbReference type="NCBI Taxonomy" id="52824"/>
    <lineage>
        <taxon>Eukaryota</taxon>
        <taxon>Viridiplantae</taxon>
        <taxon>Streptophyta</taxon>
        <taxon>Embryophyta</taxon>
        <taxon>Tracheophyta</taxon>
        <taxon>Spermatophyta</taxon>
        <taxon>Magnoliopsida</taxon>
        <taxon>eudicotyledons</taxon>
        <taxon>Gunneridae</taxon>
        <taxon>Pentapetalae</taxon>
        <taxon>rosids</taxon>
        <taxon>malvids</taxon>
        <taxon>Brassicales</taxon>
        <taxon>Brassicaceae</taxon>
        <taxon>Brassiceae</taxon>
        <taxon>Brassica</taxon>
    </lineage>
</organism>
<protein>
    <submittedName>
        <fullName evidence="1">Uncharacterized protein</fullName>
    </submittedName>
</protein>
<proteinExistence type="predicted"/>
<sequence length="60" mass="6174">MSGFLDPSRASLLLGDPVAGSSRGCVLEVPVAARIESRDSIRVSLVVSVSRSRALDCGSA</sequence>
<evidence type="ECO:0000313" key="2">
    <source>
        <dbReference type="Proteomes" id="UP000886595"/>
    </source>
</evidence>
<dbReference type="Proteomes" id="UP000886595">
    <property type="component" value="Unassembled WGS sequence"/>
</dbReference>
<keyword evidence="2" id="KW-1185">Reference proteome</keyword>
<gene>
    <name evidence="1" type="ORF">Bca52824_027090</name>
</gene>
<dbReference type="AlphaFoldDB" id="A0A8X7SJA0"/>